<accession>A0A4R8LDG1</accession>
<dbReference type="Gene3D" id="2.40.128.200">
    <property type="match status" value="1"/>
</dbReference>
<evidence type="ECO:0000313" key="8">
    <source>
        <dbReference type="Proteomes" id="UP000295509"/>
    </source>
</evidence>
<evidence type="ECO:0000313" key="7">
    <source>
        <dbReference type="EMBL" id="TDY40308.1"/>
    </source>
</evidence>
<keyword evidence="3" id="KW-0564">Palmitate</keyword>
<comment type="caution">
    <text evidence="7">The sequence shown here is derived from an EMBL/GenBank/DDBJ whole genome shotgun (WGS) entry which is preliminary data.</text>
</comment>
<feature type="signal peptide" evidence="5">
    <location>
        <begin position="1"/>
        <end position="27"/>
    </location>
</feature>
<dbReference type="SUPFAM" id="SSF141488">
    <property type="entry name" value="YdhA-like"/>
    <property type="match status" value="1"/>
</dbReference>
<proteinExistence type="predicted"/>
<dbReference type="InterPro" id="IPR036328">
    <property type="entry name" value="MliC_sf"/>
</dbReference>
<keyword evidence="4" id="KW-0449">Lipoprotein</keyword>
<reference evidence="7 8" key="1">
    <citation type="submission" date="2019-03" db="EMBL/GenBank/DDBJ databases">
        <title>Genomic Encyclopedia of Type Strains, Phase III (KMG-III): the genomes of soil and plant-associated and newly described type strains.</title>
        <authorList>
            <person name="Whitman W."/>
        </authorList>
    </citation>
    <scope>NUCLEOTIDE SEQUENCE [LARGE SCALE GENOMIC DNA]</scope>
    <source>
        <strain evidence="7 8">LMG 29544</strain>
    </source>
</reference>
<organism evidence="7 8">
    <name type="scientific">Paraburkholderia rhizosphaerae</name>
    <dbReference type="NCBI Taxonomy" id="480658"/>
    <lineage>
        <taxon>Bacteria</taxon>
        <taxon>Pseudomonadati</taxon>
        <taxon>Pseudomonadota</taxon>
        <taxon>Betaproteobacteria</taxon>
        <taxon>Burkholderiales</taxon>
        <taxon>Burkholderiaceae</taxon>
        <taxon>Paraburkholderia</taxon>
    </lineage>
</organism>
<evidence type="ECO:0000256" key="5">
    <source>
        <dbReference type="SAM" id="SignalP"/>
    </source>
</evidence>
<dbReference type="EMBL" id="SORE01000026">
    <property type="protein sequence ID" value="TDY40308.1"/>
    <property type="molecule type" value="Genomic_DNA"/>
</dbReference>
<keyword evidence="1 5" id="KW-0732">Signal</keyword>
<dbReference type="AlphaFoldDB" id="A0A4R8LDG1"/>
<dbReference type="PROSITE" id="PS51257">
    <property type="entry name" value="PROKAR_LIPOPROTEIN"/>
    <property type="match status" value="1"/>
</dbReference>
<feature type="chain" id="PRO_5020791842" evidence="5">
    <location>
        <begin position="28"/>
        <end position="129"/>
    </location>
</feature>
<evidence type="ECO:0000256" key="3">
    <source>
        <dbReference type="ARBA" id="ARBA00023139"/>
    </source>
</evidence>
<keyword evidence="8" id="KW-1185">Reference proteome</keyword>
<sequence>MINRLIMQSIPVAAVLAACAIALPCRAAPTGTPRFGDLRTTHPRTQKYTCATGRTFNVTYLGAANGQSFALVPVNGQQMLFVNTLSGSGAKYQAGSYTWWTKGTRADLYDAMAGPDAPPVLSNCITVVR</sequence>
<evidence type="ECO:0000256" key="1">
    <source>
        <dbReference type="ARBA" id="ARBA00022729"/>
    </source>
</evidence>
<protein>
    <submittedName>
        <fullName evidence="7">Membrane-bound inhibitor of C-type lysozyme</fullName>
    </submittedName>
</protein>
<evidence type="ECO:0000256" key="2">
    <source>
        <dbReference type="ARBA" id="ARBA00023136"/>
    </source>
</evidence>
<evidence type="ECO:0000259" key="6">
    <source>
        <dbReference type="Pfam" id="PF09864"/>
    </source>
</evidence>
<keyword evidence="2" id="KW-0472">Membrane</keyword>
<dbReference type="Proteomes" id="UP000295509">
    <property type="component" value="Unassembled WGS sequence"/>
</dbReference>
<name>A0A4R8LDG1_9BURK</name>
<dbReference type="Pfam" id="PF09864">
    <property type="entry name" value="MliC"/>
    <property type="match status" value="1"/>
</dbReference>
<gene>
    <name evidence="7" type="ORF">BX592_12664</name>
</gene>
<evidence type="ECO:0000256" key="4">
    <source>
        <dbReference type="ARBA" id="ARBA00023288"/>
    </source>
</evidence>
<feature type="domain" description="C-type lysozyme inhibitor" evidence="6">
    <location>
        <begin position="48"/>
        <end position="115"/>
    </location>
</feature>
<dbReference type="InterPro" id="IPR018660">
    <property type="entry name" value="MliC"/>
</dbReference>